<dbReference type="STRING" id="62062.ENSHHUP00000020546"/>
<dbReference type="GO" id="GO:0005829">
    <property type="term" value="C:cytosol"/>
    <property type="evidence" value="ECO:0007669"/>
    <property type="project" value="TreeGrafter"/>
</dbReference>
<evidence type="ECO:0000313" key="15">
    <source>
        <dbReference type="Proteomes" id="UP000314982"/>
    </source>
</evidence>
<evidence type="ECO:0000256" key="6">
    <source>
        <dbReference type="ARBA" id="ARBA00022840"/>
    </source>
</evidence>
<keyword evidence="5 11" id="KW-0418">Kinase</keyword>
<feature type="binding site" evidence="10">
    <location>
        <begin position="165"/>
        <end position="168"/>
    </location>
    <ligand>
        <name>substrate</name>
    </ligand>
</feature>
<dbReference type="GO" id="GO:0046104">
    <property type="term" value="P:thymidine metabolic process"/>
    <property type="evidence" value="ECO:0007669"/>
    <property type="project" value="TreeGrafter"/>
</dbReference>
<comment type="subunit">
    <text evidence="7">Homotetramer. Tetramerization from dimerization is induced by ATP and increases catalytic efficiency due to a high affinity for thymidine. Tetramerization is inhibited by phosphorylation at Ser-13. Interacts (via the KEN box) with FZR1.</text>
</comment>
<feature type="active site" description="Proton acceptor" evidence="9">
    <location>
        <position position="83"/>
    </location>
</feature>
<feature type="binding site" evidence="10">
    <location>
        <position position="173"/>
    </location>
    <ligand>
        <name>substrate</name>
    </ligand>
</feature>
<dbReference type="SUPFAM" id="SSF57716">
    <property type="entry name" value="Glucocorticoid receptor-like (DNA-binding domain)"/>
    <property type="match status" value="1"/>
</dbReference>
<comment type="catalytic activity">
    <reaction evidence="8">
        <text>thymidine + ATP = dTMP + ADP + H(+)</text>
        <dbReference type="Rhea" id="RHEA:19129"/>
        <dbReference type="ChEBI" id="CHEBI:15378"/>
        <dbReference type="ChEBI" id="CHEBI:17748"/>
        <dbReference type="ChEBI" id="CHEBI:30616"/>
        <dbReference type="ChEBI" id="CHEBI:63528"/>
        <dbReference type="ChEBI" id="CHEBI:456216"/>
        <dbReference type="EC" id="2.7.1.21"/>
    </reaction>
    <physiologicalReaction direction="left-to-right" evidence="8">
        <dbReference type="Rhea" id="RHEA:19130"/>
    </physiologicalReaction>
</comment>
<dbReference type="Gene3D" id="3.40.50.300">
    <property type="entry name" value="P-loop containing nucleotide triphosphate hydrolases"/>
    <property type="match status" value="1"/>
</dbReference>
<protein>
    <recommendedName>
        <fullName evidence="11">Thymidine kinase</fullName>
        <ecNumber evidence="11">2.7.1.21</ecNumber>
    </recommendedName>
</protein>
<evidence type="ECO:0000256" key="13">
    <source>
        <dbReference type="SAM" id="MobiDB-lite"/>
    </source>
</evidence>
<dbReference type="GO" id="GO:0005524">
    <property type="term" value="F:ATP binding"/>
    <property type="evidence" value="ECO:0007669"/>
    <property type="project" value="UniProtKB-KW"/>
</dbReference>
<dbReference type="InterPro" id="IPR027417">
    <property type="entry name" value="P-loop_NTPase"/>
</dbReference>
<dbReference type="HAMAP" id="MF_00124">
    <property type="entry name" value="Thymidine_kinase"/>
    <property type="match status" value="1"/>
</dbReference>
<evidence type="ECO:0000256" key="3">
    <source>
        <dbReference type="ARBA" id="ARBA00022679"/>
    </source>
</evidence>
<accession>A0A4W5L581</accession>
<sequence>MAKLFYRYAAMNSGKSTQLLQIANNYEMMGKTVQLYTAAIDDRFGLGKITSRLNIQRDALTYDDSSDFLAVDYGNTACVLIDEAQFLTPTQVQQLHRLAHTRHVPVICFGLRSDFRGEPFPGAAWLLSLAEDIEEIKTICQCGRKATMHVRRDSSGKRIKEGPQVEIGGDARYHAVCAKSPDRCRSSTHSPARPVRCRSRWHPSPGR</sequence>
<dbReference type="Ensembl" id="ENSHHUT00000021312.1">
    <property type="protein sequence ID" value="ENSHHUP00000020546.1"/>
    <property type="gene ID" value="ENSHHUG00000012860.1"/>
</dbReference>
<dbReference type="GO" id="GO:0071897">
    <property type="term" value="P:DNA biosynthetic process"/>
    <property type="evidence" value="ECO:0007669"/>
    <property type="project" value="UniProtKB-KW"/>
</dbReference>
<dbReference type="PANTHER" id="PTHR11441:SF0">
    <property type="entry name" value="THYMIDINE KINASE, CYTOSOLIC"/>
    <property type="match status" value="1"/>
</dbReference>
<dbReference type="GO" id="GO:0004797">
    <property type="term" value="F:thymidine kinase activity"/>
    <property type="evidence" value="ECO:0007669"/>
    <property type="project" value="UniProtKB-EC"/>
</dbReference>
<keyword evidence="3 11" id="KW-0808">Transferase</keyword>
<dbReference type="PANTHER" id="PTHR11441">
    <property type="entry name" value="THYMIDINE KINASE"/>
    <property type="match status" value="1"/>
</dbReference>
<name>A0A4W5L581_9TELE</name>
<organism evidence="14 15">
    <name type="scientific">Hucho hucho</name>
    <name type="common">huchen</name>
    <dbReference type="NCBI Taxonomy" id="62062"/>
    <lineage>
        <taxon>Eukaryota</taxon>
        <taxon>Metazoa</taxon>
        <taxon>Chordata</taxon>
        <taxon>Craniata</taxon>
        <taxon>Vertebrata</taxon>
        <taxon>Euteleostomi</taxon>
        <taxon>Actinopterygii</taxon>
        <taxon>Neopterygii</taxon>
        <taxon>Teleostei</taxon>
        <taxon>Protacanthopterygii</taxon>
        <taxon>Salmoniformes</taxon>
        <taxon>Salmonidae</taxon>
        <taxon>Salmoninae</taxon>
        <taxon>Hucho</taxon>
    </lineage>
</organism>
<dbReference type="Proteomes" id="UP000314982">
    <property type="component" value="Unassembled WGS sequence"/>
</dbReference>
<evidence type="ECO:0000256" key="10">
    <source>
        <dbReference type="PIRSR" id="PIRSR035805-2"/>
    </source>
</evidence>
<dbReference type="AlphaFoldDB" id="A0A4W5L581"/>
<evidence type="ECO:0000313" key="14">
    <source>
        <dbReference type="Ensembl" id="ENSHHUP00000020546.1"/>
    </source>
</evidence>
<proteinExistence type="inferred from homology"/>
<keyword evidence="6 11" id="KW-0067">ATP-binding</keyword>
<comment type="similarity">
    <text evidence="1 12">Belongs to the thymidine kinase family.</text>
</comment>
<reference evidence="15" key="1">
    <citation type="submission" date="2018-06" db="EMBL/GenBank/DDBJ databases">
        <title>Genome assembly of Danube salmon.</title>
        <authorList>
            <person name="Macqueen D.J."/>
            <person name="Gundappa M.K."/>
        </authorList>
    </citation>
    <scope>NUCLEOTIDE SEQUENCE [LARGE SCALE GENOMIC DNA]</scope>
</reference>
<dbReference type="SUPFAM" id="SSF52540">
    <property type="entry name" value="P-loop containing nucleoside triphosphate hydrolases"/>
    <property type="match status" value="1"/>
</dbReference>
<evidence type="ECO:0000256" key="9">
    <source>
        <dbReference type="PIRSR" id="PIRSR035805-1"/>
    </source>
</evidence>
<evidence type="ECO:0000256" key="11">
    <source>
        <dbReference type="RuleBase" id="RU000544"/>
    </source>
</evidence>
<reference evidence="14" key="2">
    <citation type="submission" date="2025-08" db="UniProtKB">
        <authorList>
            <consortium name="Ensembl"/>
        </authorList>
    </citation>
    <scope>IDENTIFICATION</scope>
</reference>
<dbReference type="PIRSF" id="PIRSF035805">
    <property type="entry name" value="TK_cell"/>
    <property type="match status" value="1"/>
</dbReference>
<evidence type="ECO:0000256" key="5">
    <source>
        <dbReference type="ARBA" id="ARBA00022777"/>
    </source>
</evidence>
<dbReference type="Pfam" id="PF00265">
    <property type="entry name" value="TK"/>
    <property type="match status" value="1"/>
</dbReference>
<keyword evidence="4 11" id="KW-0547">Nucleotide-binding</keyword>
<evidence type="ECO:0000256" key="7">
    <source>
        <dbReference type="ARBA" id="ARBA00046642"/>
    </source>
</evidence>
<dbReference type="EC" id="2.7.1.21" evidence="11"/>
<dbReference type="NCBIfam" id="NF003300">
    <property type="entry name" value="PRK04296.1-5"/>
    <property type="match status" value="1"/>
</dbReference>
<evidence type="ECO:0000256" key="1">
    <source>
        <dbReference type="ARBA" id="ARBA00007587"/>
    </source>
</evidence>
<reference evidence="14" key="3">
    <citation type="submission" date="2025-09" db="UniProtKB">
        <authorList>
            <consortium name="Ensembl"/>
        </authorList>
    </citation>
    <scope>IDENTIFICATION</scope>
</reference>
<keyword evidence="15" id="KW-1185">Reference proteome</keyword>
<evidence type="ECO:0000256" key="4">
    <source>
        <dbReference type="ARBA" id="ARBA00022741"/>
    </source>
</evidence>
<keyword evidence="2 11" id="KW-0237">DNA synthesis</keyword>
<dbReference type="InterPro" id="IPR001267">
    <property type="entry name" value="Thymidine_kinase"/>
</dbReference>
<evidence type="ECO:0000256" key="2">
    <source>
        <dbReference type="ARBA" id="ARBA00022634"/>
    </source>
</evidence>
<evidence type="ECO:0000256" key="8">
    <source>
        <dbReference type="ARBA" id="ARBA00048113"/>
    </source>
</evidence>
<evidence type="ECO:0000256" key="12">
    <source>
        <dbReference type="RuleBase" id="RU004165"/>
    </source>
</evidence>
<feature type="region of interest" description="Disordered" evidence="13">
    <location>
        <begin position="181"/>
        <end position="207"/>
    </location>
</feature>